<organism evidence="1">
    <name type="scientific">hydrothermal vent metagenome</name>
    <dbReference type="NCBI Taxonomy" id="652676"/>
    <lineage>
        <taxon>unclassified sequences</taxon>
        <taxon>metagenomes</taxon>
        <taxon>ecological metagenomes</taxon>
    </lineage>
</organism>
<feature type="non-terminal residue" evidence="1">
    <location>
        <position position="353"/>
    </location>
</feature>
<evidence type="ECO:0008006" key="2">
    <source>
        <dbReference type="Google" id="ProtNLM"/>
    </source>
</evidence>
<proteinExistence type="predicted"/>
<accession>A0A3B0U294</accession>
<dbReference type="Gene3D" id="3.40.390.10">
    <property type="entry name" value="Collagenase (Catalytic Domain)"/>
    <property type="match status" value="1"/>
</dbReference>
<name>A0A3B0U294_9ZZZZ</name>
<dbReference type="SUPFAM" id="SSF55486">
    <property type="entry name" value="Metalloproteases ('zincins'), catalytic domain"/>
    <property type="match status" value="1"/>
</dbReference>
<evidence type="ECO:0000313" key="1">
    <source>
        <dbReference type="EMBL" id="VAW24408.1"/>
    </source>
</evidence>
<dbReference type="GO" id="GO:0008237">
    <property type="term" value="F:metallopeptidase activity"/>
    <property type="evidence" value="ECO:0007669"/>
    <property type="project" value="InterPro"/>
</dbReference>
<dbReference type="Pfam" id="PF13582">
    <property type="entry name" value="Reprolysin_3"/>
    <property type="match status" value="1"/>
</dbReference>
<dbReference type="EMBL" id="UOER01000263">
    <property type="protein sequence ID" value="VAW24408.1"/>
    <property type="molecule type" value="Genomic_DNA"/>
</dbReference>
<gene>
    <name evidence="1" type="ORF">MNBD_BACTEROID04-1245</name>
</gene>
<sequence length="353" mass="39654">MKKKCLTLCFLVFSLIQLIKAQTSNELWSPISESSKNISNKVEKDNELSKLKLFSLNLELLKNKLNTSTKRGIKGGEYSTVITFPNENEELIEFEVFETATMVGGLQNKFTDIKTYTGKSIEENNYSIRFSISKIGLKAKVLRNKDYSIIIERLNSTRNVYKVYSDIESDVESFSCETEDKFSNSFIKSAIKQQNYQKVASTGGLRIYKIAVATTGELSQEILNQNNIGSNASISYKKEIILSALVDKINTANAIFERDLSLKFVLIENELDLIFIDPESDPFSIENKFILIEEIQPVMDDILKNIDYDLGHLVGTNACGGLASPYALCSPTKAKGISSFWGPLFVHEIGHQL</sequence>
<dbReference type="InterPro" id="IPR024079">
    <property type="entry name" value="MetalloPept_cat_dom_sf"/>
</dbReference>
<reference evidence="1" key="1">
    <citation type="submission" date="2018-06" db="EMBL/GenBank/DDBJ databases">
        <authorList>
            <person name="Zhirakovskaya E."/>
        </authorList>
    </citation>
    <scope>NUCLEOTIDE SEQUENCE</scope>
</reference>
<protein>
    <recommendedName>
        <fullName evidence="2">Peptidase M12B domain-containing protein</fullName>
    </recommendedName>
</protein>
<dbReference type="AlphaFoldDB" id="A0A3B0U294"/>